<dbReference type="EMBL" id="BRZM01004687">
    <property type="protein sequence ID" value="GLD58928.1"/>
    <property type="molecule type" value="Genomic_DNA"/>
</dbReference>
<keyword evidence="8" id="KW-0472">Membrane</keyword>
<dbReference type="Proteomes" id="UP001279410">
    <property type="component" value="Unassembled WGS sequence"/>
</dbReference>
<keyword evidence="2" id="KW-0812">Transmembrane</keyword>
<dbReference type="AlphaFoldDB" id="A0AAD3MRP8"/>
<comment type="caution">
    <text evidence="11">The sequence shown here is derived from an EMBL/GenBank/DDBJ whole genome shotgun (WGS) entry which is preliminary data.</text>
</comment>
<dbReference type="GO" id="GO:0050806">
    <property type="term" value="P:positive regulation of synaptic transmission"/>
    <property type="evidence" value="ECO:0007669"/>
    <property type="project" value="TreeGrafter"/>
</dbReference>
<evidence type="ECO:0000313" key="12">
    <source>
        <dbReference type="Proteomes" id="UP001279410"/>
    </source>
</evidence>
<protein>
    <submittedName>
        <fullName evidence="11">Calsyntenin-2</fullName>
    </submittedName>
</protein>
<accession>A0AAD3MRP8</accession>
<dbReference type="PANTHER" id="PTHR14139">
    <property type="entry name" value="CALSYNTENIN"/>
    <property type="match status" value="1"/>
</dbReference>
<evidence type="ECO:0000256" key="3">
    <source>
        <dbReference type="ARBA" id="ARBA00022729"/>
    </source>
</evidence>
<evidence type="ECO:0000256" key="4">
    <source>
        <dbReference type="ARBA" id="ARBA00022737"/>
    </source>
</evidence>
<proteinExistence type="predicted"/>
<dbReference type="Pfam" id="PF19699">
    <property type="entry name" value="CLSTN_C"/>
    <property type="match status" value="1"/>
</dbReference>
<evidence type="ECO:0000313" key="11">
    <source>
        <dbReference type="EMBL" id="GLD58928.1"/>
    </source>
</evidence>
<organism evidence="11 12">
    <name type="scientific">Lates japonicus</name>
    <name type="common">Japanese lates</name>
    <dbReference type="NCBI Taxonomy" id="270547"/>
    <lineage>
        <taxon>Eukaryota</taxon>
        <taxon>Metazoa</taxon>
        <taxon>Chordata</taxon>
        <taxon>Craniata</taxon>
        <taxon>Vertebrata</taxon>
        <taxon>Euteleostomi</taxon>
        <taxon>Actinopterygii</taxon>
        <taxon>Neopterygii</taxon>
        <taxon>Teleostei</taxon>
        <taxon>Neoteleostei</taxon>
        <taxon>Acanthomorphata</taxon>
        <taxon>Carangaria</taxon>
        <taxon>Carangaria incertae sedis</taxon>
        <taxon>Centropomidae</taxon>
        <taxon>Lates</taxon>
    </lineage>
</organism>
<keyword evidence="6" id="KW-0130">Cell adhesion</keyword>
<comment type="subcellular location">
    <subcellularLocation>
        <location evidence="1">Membrane</location>
        <topology evidence="1">Single-pass type I membrane protein</topology>
    </subcellularLocation>
</comment>
<dbReference type="GO" id="GO:0051965">
    <property type="term" value="P:positive regulation of synapse assembly"/>
    <property type="evidence" value="ECO:0007669"/>
    <property type="project" value="TreeGrafter"/>
</dbReference>
<keyword evidence="12" id="KW-1185">Reference proteome</keyword>
<evidence type="ECO:0000256" key="1">
    <source>
        <dbReference type="ARBA" id="ARBA00004479"/>
    </source>
</evidence>
<evidence type="ECO:0000256" key="5">
    <source>
        <dbReference type="ARBA" id="ARBA00022837"/>
    </source>
</evidence>
<evidence type="ECO:0000256" key="2">
    <source>
        <dbReference type="ARBA" id="ARBA00022692"/>
    </source>
</evidence>
<reference evidence="11" key="1">
    <citation type="submission" date="2022-08" db="EMBL/GenBank/DDBJ databases">
        <title>Genome sequencing of akame (Lates japonicus).</title>
        <authorList>
            <person name="Hashiguchi Y."/>
            <person name="Takahashi H."/>
        </authorList>
    </citation>
    <scope>NUCLEOTIDE SEQUENCE</scope>
    <source>
        <strain evidence="11">Kochi</strain>
    </source>
</reference>
<dbReference type="GO" id="GO:0009986">
    <property type="term" value="C:cell surface"/>
    <property type="evidence" value="ECO:0007669"/>
    <property type="project" value="TreeGrafter"/>
</dbReference>
<evidence type="ECO:0000256" key="8">
    <source>
        <dbReference type="ARBA" id="ARBA00023136"/>
    </source>
</evidence>
<keyword evidence="5" id="KW-0106">Calcium</keyword>
<keyword evidence="4" id="KW-0677">Repeat</keyword>
<evidence type="ECO:0000256" key="6">
    <source>
        <dbReference type="ARBA" id="ARBA00022889"/>
    </source>
</evidence>
<evidence type="ECO:0000259" key="10">
    <source>
        <dbReference type="Pfam" id="PF19699"/>
    </source>
</evidence>
<dbReference type="GO" id="GO:0045211">
    <property type="term" value="C:postsynaptic membrane"/>
    <property type="evidence" value="ECO:0007669"/>
    <property type="project" value="TreeGrafter"/>
</dbReference>
<name>A0AAD3MRP8_LATJO</name>
<feature type="domain" description="Calsyntenin C-terminal" evidence="10">
    <location>
        <begin position="134"/>
        <end position="180"/>
    </location>
</feature>
<dbReference type="InterPro" id="IPR045588">
    <property type="entry name" value="CLSTN_C"/>
</dbReference>
<evidence type="ECO:0000256" key="7">
    <source>
        <dbReference type="ARBA" id="ARBA00022989"/>
    </source>
</evidence>
<keyword evidence="3" id="KW-0732">Signal</keyword>
<keyword evidence="7" id="KW-1133">Transmembrane helix</keyword>
<gene>
    <name evidence="11" type="ORF">AKAME5_002887600</name>
</gene>
<sequence>MVDRSPTSEESLFSDQFDQQNELARLAAAQAVTVQKTDERPARRFQPSLAHVFPISRVPSSRDFAHRAPAAQTLTDRLRQTVSSVCRNPEAVKGPHLNNPRPDHQWRRQSKCQHFGPAEKQAVENDDNKRSERRQAQSILVMEGEDLENMNTAVRKVSYINSRQFPTPGIRRLHISTTVQYEKC</sequence>
<evidence type="ECO:0000256" key="9">
    <source>
        <dbReference type="ARBA" id="ARBA00023180"/>
    </source>
</evidence>
<dbReference type="PANTHER" id="PTHR14139:SF3">
    <property type="entry name" value="CALSYNTENIN-2"/>
    <property type="match status" value="1"/>
</dbReference>
<keyword evidence="9" id="KW-0325">Glycoprotein</keyword>
<dbReference type="GO" id="GO:0007155">
    <property type="term" value="P:cell adhesion"/>
    <property type="evidence" value="ECO:0007669"/>
    <property type="project" value="UniProtKB-KW"/>
</dbReference>